<accession>A0A177M6Y4</accession>
<dbReference type="Gene3D" id="1.10.10.60">
    <property type="entry name" value="Homeodomain-like"/>
    <property type="match status" value="1"/>
</dbReference>
<dbReference type="PROSITE" id="PS01081">
    <property type="entry name" value="HTH_TETR_1"/>
    <property type="match status" value="1"/>
</dbReference>
<sequence>MSKPNNPKQQAILNAAKRAFIAHGYSGTSMEAIAEAAPVSKPTLYNHFKGKQELFAAVIESQCEAVLNTLSSVKTELSDPVAGLKAIAGAFVELIYADEALQLYRLIIAEQKHFPELGELVYRSGPEPVLRQLSSYLAELHARGILSIADIDMSSRLFLDMLKGDEHFRCLLGLQSGLSEAAKQRLIDATVSLFLKGHGHDA</sequence>
<dbReference type="Proteomes" id="UP000077763">
    <property type="component" value="Unassembled WGS sequence"/>
</dbReference>
<keyword evidence="1" id="KW-0805">Transcription regulation</keyword>
<evidence type="ECO:0000256" key="4">
    <source>
        <dbReference type="PROSITE-ProRule" id="PRU00335"/>
    </source>
</evidence>
<evidence type="ECO:0000259" key="5">
    <source>
        <dbReference type="PROSITE" id="PS50977"/>
    </source>
</evidence>
<gene>
    <name evidence="6" type="ORF">A1353_19210</name>
</gene>
<evidence type="ECO:0000256" key="1">
    <source>
        <dbReference type="ARBA" id="ARBA00023015"/>
    </source>
</evidence>
<evidence type="ECO:0000313" key="7">
    <source>
        <dbReference type="Proteomes" id="UP000077763"/>
    </source>
</evidence>
<comment type="caution">
    <text evidence="6">The sequence shown here is derived from an EMBL/GenBank/DDBJ whole genome shotgun (WGS) entry which is preliminary data.</text>
</comment>
<name>A0A177M6Y4_METMH</name>
<dbReference type="SUPFAM" id="SSF48498">
    <property type="entry name" value="Tetracyclin repressor-like, C-terminal domain"/>
    <property type="match status" value="1"/>
</dbReference>
<dbReference type="InterPro" id="IPR009057">
    <property type="entry name" value="Homeodomain-like_sf"/>
</dbReference>
<dbReference type="InterPro" id="IPR050109">
    <property type="entry name" value="HTH-type_TetR-like_transc_reg"/>
</dbReference>
<dbReference type="PANTHER" id="PTHR30055">
    <property type="entry name" value="HTH-TYPE TRANSCRIPTIONAL REGULATOR RUTR"/>
    <property type="match status" value="1"/>
</dbReference>
<dbReference type="InterPro" id="IPR036271">
    <property type="entry name" value="Tet_transcr_reg_TetR-rel_C_sf"/>
</dbReference>
<dbReference type="InterPro" id="IPR039536">
    <property type="entry name" value="TetR_C_Proteobacteria"/>
</dbReference>
<proteinExistence type="predicted"/>
<evidence type="ECO:0000313" key="6">
    <source>
        <dbReference type="EMBL" id="OAI00800.1"/>
    </source>
</evidence>
<dbReference type="GO" id="GO:0000976">
    <property type="term" value="F:transcription cis-regulatory region binding"/>
    <property type="evidence" value="ECO:0007669"/>
    <property type="project" value="TreeGrafter"/>
</dbReference>
<dbReference type="Pfam" id="PF14246">
    <property type="entry name" value="TetR_C_7"/>
    <property type="match status" value="1"/>
</dbReference>
<keyword evidence="2 4" id="KW-0238">DNA-binding</keyword>
<dbReference type="FunFam" id="1.10.10.60:FF:000141">
    <property type="entry name" value="TetR family transcriptional regulator"/>
    <property type="match status" value="1"/>
</dbReference>
<evidence type="ECO:0000256" key="2">
    <source>
        <dbReference type="ARBA" id="ARBA00023125"/>
    </source>
</evidence>
<feature type="DNA-binding region" description="H-T-H motif" evidence="4">
    <location>
        <begin position="29"/>
        <end position="48"/>
    </location>
</feature>
<dbReference type="AlphaFoldDB" id="A0A177M6Y4"/>
<keyword evidence="3" id="KW-0804">Transcription</keyword>
<dbReference type="Gene3D" id="1.10.357.10">
    <property type="entry name" value="Tetracycline Repressor, domain 2"/>
    <property type="match status" value="1"/>
</dbReference>
<protein>
    <submittedName>
        <fullName evidence="6">TetR family transcriptional regulator</fullName>
    </submittedName>
</protein>
<dbReference type="InterPro" id="IPR023772">
    <property type="entry name" value="DNA-bd_HTH_TetR-type_CS"/>
</dbReference>
<dbReference type="Pfam" id="PF00440">
    <property type="entry name" value="TetR_N"/>
    <property type="match status" value="1"/>
</dbReference>
<organism evidence="6 7">
    <name type="scientific">Methylomonas methanica</name>
    <dbReference type="NCBI Taxonomy" id="421"/>
    <lineage>
        <taxon>Bacteria</taxon>
        <taxon>Pseudomonadati</taxon>
        <taxon>Pseudomonadota</taxon>
        <taxon>Gammaproteobacteria</taxon>
        <taxon>Methylococcales</taxon>
        <taxon>Methylococcaceae</taxon>
        <taxon>Methylomonas</taxon>
    </lineage>
</organism>
<dbReference type="PRINTS" id="PR00455">
    <property type="entry name" value="HTHTETR"/>
</dbReference>
<reference evidence="6 7" key="1">
    <citation type="submission" date="2016-03" db="EMBL/GenBank/DDBJ databases">
        <authorList>
            <person name="Ploux O."/>
        </authorList>
    </citation>
    <scope>NUCLEOTIDE SEQUENCE [LARGE SCALE GENOMIC DNA]</scope>
    <source>
        <strain evidence="6 7">R-45371</strain>
    </source>
</reference>
<dbReference type="InterPro" id="IPR001647">
    <property type="entry name" value="HTH_TetR"/>
</dbReference>
<dbReference type="GO" id="GO:0003700">
    <property type="term" value="F:DNA-binding transcription factor activity"/>
    <property type="evidence" value="ECO:0007669"/>
    <property type="project" value="TreeGrafter"/>
</dbReference>
<evidence type="ECO:0000256" key="3">
    <source>
        <dbReference type="ARBA" id="ARBA00023163"/>
    </source>
</evidence>
<dbReference type="EMBL" id="LUUH01000075">
    <property type="protein sequence ID" value="OAI00800.1"/>
    <property type="molecule type" value="Genomic_DNA"/>
</dbReference>
<feature type="domain" description="HTH tetR-type" evidence="5">
    <location>
        <begin position="6"/>
        <end position="66"/>
    </location>
</feature>
<dbReference type="PROSITE" id="PS50977">
    <property type="entry name" value="HTH_TETR_2"/>
    <property type="match status" value="1"/>
</dbReference>
<dbReference type="SUPFAM" id="SSF46689">
    <property type="entry name" value="Homeodomain-like"/>
    <property type="match status" value="1"/>
</dbReference>
<dbReference type="PANTHER" id="PTHR30055:SF146">
    <property type="entry name" value="HTH-TYPE TRANSCRIPTIONAL DUAL REGULATOR CECR"/>
    <property type="match status" value="1"/>
</dbReference>
<dbReference type="RefSeq" id="WP_064037768.1">
    <property type="nucleotide sequence ID" value="NZ_LUUH01000075.1"/>
</dbReference>